<dbReference type="SUPFAM" id="SSF55729">
    <property type="entry name" value="Acyl-CoA N-acyltransferases (Nat)"/>
    <property type="match status" value="1"/>
</dbReference>
<dbReference type="CDD" id="cd04301">
    <property type="entry name" value="NAT_SF"/>
    <property type="match status" value="1"/>
</dbReference>
<dbReference type="Proteomes" id="UP000092596">
    <property type="component" value="Chromosome"/>
</dbReference>
<protein>
    <recommendedName>
        <fullName evidence="1">N-acetyltransferase domain-containing protein</fullName>
    </recommendedName>
</protein>
<proteinExistence type="predicted"/>
<dbReference type="GO" id="GO:0016747">
    <property type="term" value="F:acyltransferase activity, transferring groups other than amino-acyl groups"/>
    <property type="evidence" value="ECO:0007669"/>
    <property type="project" value="InterPro"/>
</dbReference>
<accession>A0A1B0ZJH0</accession>
<dbReference type="AlphaFoldDB" id="A0A1B0ZJH0"/>
<evidence type="ECO:0000259" key="1">
    <source>
        <dbReference type="PROSITE" id="PS51186"/>
    </source>
</evidence>
<evidence type="ECO:0000313" key="3">
    <source>
        <dbReference type="Proteomes" id="UP000092596"/>
    </source>
</evidence>
<dbReference type="PROSITE" id="PS51186">
    <property type="entry name" value="GNAT"/>
    <property type="match status" value="1"/>
</dbReference>
<feature type="domain" description="N-acetyltransferase" evidence="1">
    <location>
        <begin position="14"/>
        <end position="162"/>
    </location>
</feature>
<organism evidence="2 3">
    <name type="scientific">Dermabacter vaginalis</name>
    <dbReference type="NCBI Taxonomy" id="1630135"/>
    <lineage>
        <taxon>Bacteria</taxon>
        <taxon>Bacillati</taxon>
        <taxon>Actinomycetota</taxon>
        <taxon>Actinomycetes</taxon>
        <taxon>Micrococcales</taxon>
        <taxon>Dermabacteraceae</taxon>
        <taxon>Dermabacter</taxon>
    </lineage>
</organism>
<dbReference type="InterPro" id="IPR000182">
    <property type="entry name" value="GNAT_dom"/>
</dbReference>
<gene>
    <name evidence="2" type="ORF">DAD186_14780</name>
</gene>
<dbReference type="EMBL" id="CP012117">
    <property type="protein sequence ID" value="ANP28028.1"/>
    <property type="molecule type" value="Genomic_DNA"/>
</dbReference>
<dbReference type="InterPro" id="IPR016181">
    <property type="entry name" value="Acyl_CoA_acyltransferase"/>
</dbReference>
<dbReference type="STRING" id="1630135.DAD186_14780"/>
<dbReference type="RefSeq" id="WP_065248096.1">
    <property type="nucleotide sequence ID" value="NZ_CP012117.1"/>
</dbReference>
<dbReference type="Gene3D" id="3.40.630.30">
    <property type="match status" value="1"/>
</dbReference>
<dbReference type="Pfam" id="PF13508">
    <property type="entry name" value="Acetyltransf_7"/>
    <property type="match status" value="1"/>
</dbReference>
<reference evidence="2 3" key="1">
    <citation type="submission" date="2015-06" db="EMBL/GenBank/DDBJ databases">
        <title>Investigation of pathophysiology for high-risk pregnancy and development of treatment modality based on it.</title>
        <authorList>
            <person name="Kim B.-C."/>
            <person name="Lim S."/>
        </authorList>
    </citation>
    <scope>NUCLEOTIDE SEQUENCE [LARGE SCALE GENOMIC DNA]</scope>
    <source>
        <strain evidence="2 3">AD1-86</strain>
    </source>
</reference>
<sequence length="162" mass="18306">MSNSVDLAHADRWEARRDAPVPNDVERILASLPEWFGIPEANAEYIEAAREKETWTVRDEAGCVRGAALVDYHFDRAADLFFIAVEREFRGAGVGTALVESIVEHCRERSVRLLQVKTLGRSHPDEGYAATRKFYEALDFIPLEETELWGADTPCLIMVRVV</sequence>
<name>A0A1B0ZJH0_9MICO</name>
<dbReference type="KEGG" id="dva:DAD186_14780"/>
<evidence type="ECO:0000313" key="2">
    <source>
        <dbReference type="EMBL" id="ANP28028.1"/>
    </source>
</evidence>